<comment type="caution">
    <text evidence="1">The sequence shown here is derived from an EMBL/GenBank/DDBJ whole genome shotgun (WGS) entry which is preliminary data.</text>
</comment>
<organism evidence="1 2">
    <name type="scientific">Portunus trituberculatus</name>
    <name type="common">Swimming crab</name>
    <name type="synonym">Neptunus trituberculatus</name>
    <dbReference type="NCBI Taxonomy" id="210409"/>
    <lineage>
        <taxon>Eukaryota</taxon>
        <taxon>Metazoa</taxon>
        <taxon>Ecdysozoa</taxon>
        <taxon>Arthropoda</taxon>
        <taxon>Crustacea</taxon>
        <taxon>Multicrustacea</taxon>
        <taxon>Malacostraca</taxon>
        <taxon>Eumalacostraca</taxon>
        <taxon>Eucarida</taxon>
        <taxon>Decapoda</taxon>
        <taxon>Pleocyemata</taxon>
        <taxon>Brachyura</taxon>
        <taxon>Eubrachyura</taxon>
        <taxon>Portunoidea</taxon>
        <taxon>Portunidae</taxon>
        <taxon>Portuninae</taxon>
        <taxon>Portunus</taxon>
    </lineage>
</organism>
<protein>
    <submittedName>
        <fullName evidence="1">Uncharacterized protein</fullName>
    </submittedName>
</protein>
<keyword evidence="2" id="KW-1185">Reference proteome</keyword>
<reference evidence="1 2" key="1">
    <citation type="submission" date="2019-05" db="EMBL/GenBank/DDBJ databases">
        <title>Another draft genome of Portunus trituberculatus and its Hox gene families provides insights of decapod evolution.</title>
        <authorList>
            <person name="Jeong J.-H."/>
            <person name="Song I."/>
            <person name="Kim S."/>
            <person name="Choi T."/>
            <person name="Kim D."/>
            <person name="Ryu S."/>
            <person name="Kim W."/>
        </authorList>
    </citation>
    <scope>NUCLEOTIDE SEQUENCE [LARGE SCALE GENOMIC DNA]</scope>
    <source>
        <tissue evidence="1">Muscle</tissue>
    </source>
</reference>
<proteinExistence type="predicted"/>
<gene>
    <name evidence="1" type="ORF">E2C01_062933</name>
</gene>
<accession>A0A5B7HHF5</accession>
<dbReference type="Proteomes" id="UP000324222">
    <property type="component" value="Unassembled WGS sequence"/>
</dbReference>
<evidence type="ECO:0000313" key="1">
    <source>
        <dbReference type="EMBL" id="MPC68727.1"/>
    </source>
</evidence>
<dbReference type="EMBL" id="VSRR010028284">
    <property type="protein sequence ID" value="MPC68727.1"/>
    <property type="molecule type" value="Genomic_DNA"/>
</dbReference>
<evidence type="ECO:0000313" key="2">
    <source>
        <dbReference type="Proteomes" id="UP000324222"/>
    </source>
</evidence>
<name>A0A5B7HHF5_PORTR</name>
<dbReference type="AlphaFoldDB" id="A0A5B7HHF5"/>
<sequence>MVQEVRMRLPVFPSGNGVLYPNLAGGAPVGDGVALRQCLWILTDYFKITLFCTHVHCEALFSRDVTQVCSGETPGTGGMVGGRGVWALPGSLDVRL</sequence>